<protein>
    <submittedName>
        <fullName evidence="1">Twin-arginine translocation pathway signal protein</fullName>
    </submittedName>
</protein>
<gene>
    <name evidence="1" type="ORF">B0A77_14255</name>
</gene>
<dbReference type="GO" id="GO:0016491">
    <property type="term" value="F:oxidoreductase activity"/>
    <property type="evidence" value="ECO:0007669"/>
    <property type="project" value="TreeGrafter"/>
</dbReference>
<evidence type="ECO:0000313" key="1">
    <source>
        <dbReference type="EMBL" id="PDS22090.1"/>
    </source>
</evidence>
<proteinExistence type="predicted"/>
<dbReference type="RefSeq" id="WP_097554875.1">
    <property type="nucleotide sequence ID" value="NZ_PCMW01000116.1"/>
</dbReference>
<dbReference type="InterPro" id="IPR036188">
    <property type="entry name" value="FAD/NAD-bd_sf"/>
</dbReference>
<name>A0A2H3K8P6_9FLAO</name>
<evidence type="ECO:0000313" key="2">
    <source>
        <dbReference type="Proteomes" id="UP000220828"/>
    </source>
</evidence>
<accession>A0A2H3K8P6</accession>
<dbReference type="Proteomes" id="UP000220828">
    <property type="component" value="Unassembled WGS sequence"/>
</dbReference>
<dbReference type="InterPro" id="IPR050464">
    <property type="entry name" value="Zeta_carotene_desat/Oxidored"/>
</dbReference>
<comment type="caution">
    <text evidence="1">The sequence shown here is derived from an EMBL/GenBank/DDBJ whole genome shotgun (WGS) entry which is preliminary data.</text>
</comment>
<dbReference type="EMBL" id="PCMW01000116">
    <property type="protein sequence ID" value="PDS22090.1"/>
    <property type="molecule type" value="Genomic_DNA"/>
</dbReference>
<dbReference type="PANTHER" id="PTHR42923:SF39">
    <property type="entry name" value="AMINO OXIDASE"/>
    <property type="match status" value="1"/>
</dbReference>
<sequence>MKSGEKYNNSRRHFIKSIGTTLLLVPFWNACKNKVVQLLLNLTKTNHLLGHRLWTQNFPKPTATIKTKYLIVGGGITGLSAARHLTQKGENDFLIIELEKHLGGNAASGQNDYSKYPLGAHYLPLPNLDDKKLIDFLHEEQIITGFDAENIPIFDETQLCLAPQERLFFKNEWQEDLIPKFGLTVYEKGAFDRFFDLMKTFRDAKGHDQKYHFYIPISDKSSDTKYEYLDGLTMKNWLLSQNLNANTLLVYIDYCCRDDFGLGIESVSAWAGIHYFAARKTDQYNQKYDAVLTWPEGNAKLAQLLQKYTTQKSLKQHVVYHVSIQNGQGIAKVYDDAKNISKTIIADKIIMATPQFVNQYLIDDRKSLAQNFVYAPWLLATLVIDNDLDTTGFPLAWDNVIHGANGLGYVYDQHQNLNQTEKYKVITYYYSFSDSNTKNSRKKLYQNSKEYWTQMVFDDLKIAHTHIEAITKSIDIHLIGHGMISPIPGFILGKNIQKAAQPIQKTIYFAHSDLSGISIFEEAFHQGINIVNRIIHDTALDKKP</sequence>
<reference evidence="1 2" key="1">
    <citation type="submission" date="2017-09" db="EMBL/GenBank/DDBJ databases">
        <title>Whole genomes of Flavobacteriaceae.</title>
        <authorList>
            <person name="Stine C."/>
            <person name="Li C."/>
            <person name="Tadesse D."/>
        </authorList>
    </citation>
    <scope>NUCLEOTIDE SEQUENCE [LARGE SCALE GENOMIC DNA]</scope>
    <source>
        <strain evidence="1 2">ATCC 35036</strain>
    </source>
</reference>
<dbReference type="OrthoDB" id="127573at2"/>
<dbReference type="Pfam" id="PF13450">
    <property type="entry name" value="NAD_binding_8"/>
    <property type="match status" value="1"/>
</dbReference>
<dbReference type="PANTHER" id="PTHR42923">
    <property type="entry name" value="PROTOPORPHYRINOGEN OXIDASE"/>
    <property type="match status" value="1"/>
</dbReference>
<organism evidence="1 2">
    <name type="scientific">Flavobacterium branchiophilum</name>
    <dbReference type="NCBI Taxonomy" id="55197"/>
    <lineage>
        <taxon>Bacteria</taxon>
        <taxon>Pseudomonadati</taxon>
        <taxon>Bacteroidota</taxon>
        <taxon>Flavobacteriia</taxon>
        <taxon>Flavobacteriales</taxon>
        <taxon>Flavobacteriaceae</taxon>
        <taxon>Flavobacterium</taxon>
    </lineage>
</organism>
<dbReference type="SUPFAM" id="SSF51905">
    <property type="entry name" value="FAD/NAD(P)-binding domain"/>
    <property type="match status" value="1"/>
</dbReference>
<dbReference type="Gene3D" id="3.50.50.60">
    <property type="entry name" value="FAD/NAD(P)-binding domain"/>
    <property type="match status" value="1"/>
</dbReference>
<dbReference type="AlphaFoldDB" id="A0A2H3K8P6"/>